<evidence type="ECO:0000313" key="1">
    <source>
        <dbReference type="EMBL" id="RCK80210.1"/>
    </source>
</evidence>
<accession>A0A367ZQ96</accession>
<name>A0A367ZQ96_9BACT</name>
<comment type="caution">
    <text evidence="1">The sequence shown here is derived from an EMBL/GenBank/DDBJ whole genome shotgun (WGS) entry which is preliminary data.</text>
</comment>
<gene>
    <name evidence="1" type="ORF">OZSIB_3392</name>
</gene>
<dbReference type="Proteomes" id="UP000252355">
    <property type="component" value="Unassembled WGS sequence"/>
</dbReference>
<evidence type="ECO:0000313" key="2">
    <source>
        <dbReference type="Proteomes" id="UP000252355"/>
    </source>
</evidence>
<reference evidence="1 2" key="1">
    <citation type="submission" date="2018-05" db="EMBL/GenBank/DDBJ databases">
        <title>A metagenomic window into the 2 km-deep terrestrial subsurface aquifer revealed taxonomically and functionally diverse microbial community comprising novel uncultured bacterial lineages.</title>
        <authorList>
            <person name="Kadnikov V.V."/>
            <person name="Mardanov A.V."/>
            <person name="Beletsky A.V."/>
            <person name="Banks D."/>
            <person name="Pimenov N.V."/>
            <person name="Frank Y.A."/>
            <person name="Karnachuk O.V."/>
            <person name="Ravin N.V."/>
        </authorList>
    </citation>
    <scope>NUCLEOTIDE SEQUENCE [LARGE SCALE GENOMIC DNA]</scope>
    <source>
        <strain evidence="1">BY5</strain>
    </source>
</reference>
<proteinExistence type="predicted"/>
<sequence>MFELLLVACLLSLSLAPLFYVVKLSRPPERESEMEFTATLLAHHVLEKILARQHASPDTLPSMTTEEPIVVTPEGFRVVSEYFRPLLGKDLGLEEVDNPKLYWALKPFTCQVDTYYLDDYLYKVIVYIGYEEAGRKKRVFLERLLAHQPPQPILEIGP</sequence>
<protein>
    <submittedName>
        <fullName evidence="1">Uncharacterized protein</fullName>
    </submittedName>
</protein>
<dbReference type="EMBL" id="QOQW01000007">
    <property type="protein sequence ID" value="RCK80210.1"/>
    <property type="molecule type" value="Genomic_DNA"/>
</dbReference>
<dbReference type="AlphaFoldDB" id="A0A367ZQ96"/>
<organism evidence="1 2">
    <name type="scientific">Candidatus Ozemobacter sibiricus</name>
    <dbReference type="NCBI Taxonomy" id="2268124"/>
    <lineage>
        <taxon>Bacteria</taxon>
        <taxon>Candidatus Ozemobacteria</taxon>
        <taxon>Candidatus Ozemobacterales</taxon>
        <taxon>Candidatus Ozemobacteraceae</taxon>
        <taxon>Candidatus Ozemobacter</taxon>
    </lineage>
</organism>